<dbReference type="Gene3D" id="3.40.190.290">
    <property type="match status" value="1"/>
</dbReference>
<dbReference type="Proteomes" id="UP000283880">
    <property type="component" value="Unassembled WGS sequence"/>
</dbReference>
<evidence type="ECO:0000256" key="3">
    <source>
        <dbReference type="ARBA" id="ARBA00023125"/>
    </source>
</evidence>
<evidence type="ECO:0000259" key="5">
    <source>
        <dbReference type="PROSITE" id="PS50931"/>
    </source>
</evidence>
<evidence type="ECO:0000256" key="4">
    <source>
        <dbReference type="ARBA" id="ARBA00023163"/>
    </source>
</evidence>
<dbReference type="OrthoDB" id="9785745at2"/>
<keyword evidence="3" id="KW-0238">DNA-binding</keyword>
<comment type="similarity">
    <text evidence="1">Belongs to the LysR transcriptional regulatory family.</text>
</comment>
<dbReference type="Pfam" id="PF00126">
    <property type="entry name" value="HTH_1"/>
    <property type="match status" value="1"/>
</dbReference>
<feature type="domain" description="HTH lysR-type" evidence="5">
    <location>
        <begin position="1"/>
        <end position="58"/>
    </location>
</feature>
<evidence type="ECO:0000313" key="6">
    <source>
        <dbReference type="EMBL" id="RGX32687.1"/>
    </source>
</evidence>
<dbReference type="SUPFAM" id="SSF53850">
    <property type="entry name" value="Periplasmic binding protein-like II"/>
    <property type="match status" value="1"/>
</dbReference>
<evidence type="ECO:0000256" key="1">
    <source>
        <dbReference type="ARBA" id="ARBA00009437"/>
    </source>
</evidence>
<dbReference type="PANTHER" id="PTHR30419">
    <property type="entry name" value="HTH-TYPE TRANSCRIPTIONAL REGULATOR YBHD"/>
    <property type="match status" value="1"/>
</dbReference>
<keyword evidence="4" id="KW-0804">Transcription</keyword>
<dbReference type="Gene3D" id="1.10.10.10">
    <property type="entry name" value="Winged helix-like DNA-binding domain superfamily/Winged helix DNA-binding domain"/>
    <property type="match status" value="1"/>
</dbReference>
<comment type="caution">
    <text evidence="6">The sequence shown here is derived from an EMBL/GenBank/DDBJ whole genome shotgun (WGS) entry which is preliminary data.</text>
</comment>
<keyword evidence="2" id="KW-0805">Transcription regulation</keyword>
<evidence type="ECO:0000256" key="2">
    <source>
        <dbReference type="ARBA" id="ARBA00023015"/>
    </source>
</evidence>
<accession>A0A413FK75</accession>
<dbReference type="SUPFAM" id="SSF46785">
    <property type="entry name" value="Winged helix' DNA-binding domain"/>
    <property type="match status" value="1"/>
</dbReference>
<sequence length="305" mass="34880">MDHDKYKYILAVAEYQSFSKAADALFISQPYLSKVVSTIERDLGVRLFDRNHMPLSVTAAGKCYIDYIKTVLHAEQQMYAGLTDISEHSSGTISLGIGSTHCSYLMPDVFRRFQDLYPHIRINFTECSNKTMVEYVENGLFDFALYTSPDIPRNLDHTSIKKERLLLVFPPSYPIREIFGKNPSQAVQTLGRDDMHKLSNEQFIILTEHQGIGQFMRKIFEIYELSPKVIYEVKNVETAFRLAAAGFGLTIVPEICLKFLSFQAAPHYYQIGNPPLERHVVMLYQRGRKLSAPEQTLCEIIQGFA</sequence>
<dbReference type="PROSITE" id="PS50931">
    <property type="entry name" value="HTH_LYSR"/>
    <property type="match status" value="1"/>
</dbReference>
<dbReference type="EMBL" id="QSBM01000001">
    <property type="protein sequence ID" value="RGX32687.1"/>
    <property type="molecule type" value="Genomic_DNA"/>
</dbReference>
<proteinExistence type="inferred from homology"/>
<name>A0A413FK75_9FIRM</name>
<dbReference type="PRINTS" id="PR00039">
    <property type="entry name" value="HTHLYSR"/>
</dbReference>
<dbReference type="InterPro" id="IPR036390">
    <property type="entry name" value="WH_DNA-bd_sf"/>
</dbReference>
<organism evidence="6 7">
    <name type="scientific">Enterocloster asparagiformis</name>
    <dbReference type="NCBI Taxonomy" id="333367"/>
    <lineage>
        <taxon>Bacteria</taxon>
        <taxon>Bacillati</taxon>
        <taxon>Bacillota</taxon>
        <taxon>Clostridia</taxon>
        <taxon>Lachnospirales</taxon>
        <taxon>Lachnospiraceae</taxon>
        <taxon>Enterocloster</taxon>
    </lineage>
</organism>
<dbReference type="GO" id="GO:0005829">
    <property type="term" value="C:cytosol"/>
    <property type="evidence" value="ECO:0007669"/>
    <property type="project" value="TreeGrafter"/>
</dbReference>
<dbReference type="CDD" id="cd05466">
    <property type="entry name" value="PBP2_LTTR_substrate"/>
    <property type="match status" value="1"/>
</dbReference>
<gene>
    <name evidence="6" type="ORF">DWV29_00255</name>
</gene>
<dbReference type="InterPro" id="IPR000847">
    <property type="entry name" value="LysR_HTH_N"/>
</dbReference>
<evidence type="ECO:0000313" key="7">
    <source>
        <dbReference type="Proteomes" id="UP000283880"/>
    </source>
</evidence>
<dbReference type="InterPro" id="IPR036388">
    <property type="entry name" value="WH-like_DNA-bd_sf"/>
</dbReference>
<dbReference type="InterPro" id="IPR050950">
    <property type="entry name" value="HTH-type_LysR_regulators"/>
</dbReference>
<dbReference type="AlphaFoldDB" id="A0A413FK75"/>
<dbReference type="RefSeq" id="WP_007712328.1">
    <property type="nucleotide sequence ID" value="NZ_JAWRJJ010000402.1"/>
</dbReference>
<dbReference type="GO" id="GO:0003700">
    <property type="term" value="F:DNA-binding transcription factor activity"/>
    <property type="evidence" value="ECO:0007669"/>
    <property type="project" value="InterPro"/>
</dbReference>
<dbReference type="Pfam" id="PF03466">
    <property type="entry name" value="LysR_substrate"/>
    <property type="match status" value="1"/>
</dbReference>
<dbReference type="GO" id="GO:0003677">
    <property type="term" value="F:DNA binding"/>
    <property type="evidence" value="ECO:0007669"/>
    <property type="project" value="UniProtKB-KW"/>
</dbReference>
<protein>
    <submittedName>
        <fullName evidence="6">LysR family transcriptional regulator</fullName>
    </submittedName>
</protein>
<reference evidence="6 7" key="1">
    <citation type="submission" date="2018-08" db="EMBL/GenBank/DDBJ databases">
        <title>A genome reference for cultivated species of the human gut microbiota.</title>
        <authorList>
            <person name="Zou Y."/>
            <person name="Xue W."/>
            <person name="Luo G."/>
        </authorList>
    </citation>
    <scope>NUCLEOTIDE SEQUENCE [LARGE SCALE GENOMIC DNA]</scope>
    <source>
        <strain evidence="6 7">AF04-15</strain>
    </source>
</reference>
<dbReference type="PANTHER" id="PTHR30419:SF28">
    <property type="entry name" value="HTH-TYPE TRANSCRIPTIONAL REGULATOR BSDA"/>
    <property type="match status" value="1"/>
</dbReference>
<dbReference type="InterPro" id="IPR005119">
    <property type="entry name" value="LysR_subst-bd"/>
</dbReference>